<reference evidence="4 5" key="1">
    <citation type="submission" date="2015-07" db="EMBL/GenBank/DDBJ databases">
        <title>High-quality genome of monoxenous trypanosomatid Leptomonas pyrrhocoris.</title>
        <authorList>
            <person name="Flegontov P."/>
            <person name="Butenko A."/>
            <person name="Firsov S."/>
            <person name="Vlcek C."/>
            <person name="Logacheva M.D."/>
            <person name="Field M."/>
            <person name="Filatov D."/>
            <person name="Flegontova O."/>
            <person name="Gerasimov E."/>
            <person name="Jackson A.P."/>
            <person name="Kelly S."/>
            <person name="Opperdoes F."/>
            <person name="O'Reilly A."/>
            <person name="Votypka J."/>
            <person name="Yurchenko V."/>
            <person name="Lukes J."/>
        </authorList>
    </citation>
    <scope>NUCLEOTIDE SEQUENCE [LARGE SCALE GENOMIC DNA]</scope>
    <source>
        <strain evidence="4">H10</strain>
    </source>
</reference>
<evidence type="ECO:0000313" key="4">
    <source>
        <dbReference type="EMBL" id="KPA82665.1"/>
    </source>
</evidence>
<keyword evidence="5" id="KW-1185">Reference proteome</keyword>
<sequence length="353" mass="39791">MPPKHHREPVVMPPVEDEEDDMMDMDMGMTDFQKYLDPDFSKNFMASLPEKIRQRAQVLSAYNEDYLAVQKACKDKETAILRRYDALFAPLLQRRQEIVTGAAVTDEEVRKGMPAEHEEQVSVEMDPAASSEDVKGLEGFWLRVLQHHVVIGSTIEEHDEDALRHLVDVKSFVAEGDYGSFQVAFTFSPNDYFEEETITVAVAVKDTDSKLTLPKITWKPGKNLTMRTISKKQRAKRTGQTRTITREVPQPSFFWLFCSKAEVDGEDDEEDEEDGDDDEQRISTLEVLHTCVIPNAVRYFTGEAPDGCSDADEDEEEEEEEEEEEIQLPRGRGGRGGRGGHGGGRGGRGGRGN</sequence>
<feature type="region of interest" description="Disordered" evidence="3">
    <location>
        <begin position="301"/>
        <end position="353"/>
    </location>
</feature>
<protein>
    <submittedName>
        <fullName evidence="4">Putative nucleosome assembly protein</fullName>
    </submittedName>
</protein>
<comment type="caution">
    <text evidence="4">The sequence shown here is derived from an EMBL/GenBank/DDBJ whole genome shotgun (WGS) entry which is preliminary data.</text>
</comment>
<dbReference type="SUPFAM" id="SSF143113">
    <property type="entry name" value="NAP-like"/>
    <property type="match status" value="1"/>
</dbReference>
<name>A0A0N0DX77_LEPPY</name>
<dbReference type="InterPro" id="IPR037231">
    <property type="entry name" value="NAP-like_sf"/>
</dbReference>
<dbReference type="OrthoDB" id="27325at2759"/>
<dbReference type="GO" id="GO:0005634">
    <property type="term" value="C:nucleus"/>
    <property type="evidence" value="ECO:0007669"/>
    <property type="project" value="InterPro"/>
</dbReference>
<feature type="compositionally biased region" description="Gly residues" evidence="3">
    <location>
        <begin position="334"/>
        <end position="353"/>
    </location>
</feature>
<dbReference type="Pfam" id="PF00956">
    <property type="entry name" value="NAP"/>
    <property type="match status" value="1"/>
</dbReference>
<evidence type="ECO:0000256" key="1">
    <source>
        <dbReference type="ARBA" id="ARBA00009947"/>
    </source>
</evidence>
<evidence type="ECO:0000256" key="3">
    <source>
        <dbReference type="SAM" id="MobiDB-lite"/>
    </source>
</evidence>
<feature type="region of interest" description="Disordered" evidence="3">
    <location>
        <begin position="109"/>
        <end position="128"/>
    </location>
</feature>
<dbReference type="OMA" id="VSPITWK"/>
<dbReference type="Gene3D" id="3.30.1120.90">
    <property type="entry name" value="Nucleosome assembly protein"/>
    <property type="match status" value="1"/>
</dbReference>
<dbReference type="EMBL" id="LGTL01000004">
    <property type="protein sequence ID" value="KPA82663.1"/>
    <property type="molecule type" value="Genomic_DNA"/>
</dbReference>
<accession>A0A0N0DX77</accession>
<feature type="compositionally biased region" description="Acidic residues" evidence="3">
    <location>
        <begin position="309"/>
        <end position="326"/>
    </location>
</feature>
<dbReference type="VEuPathDB" id="TriTrypDB:LpyrH10_04_0460"/>
<dbReference type="EMBL" id="LGTL01000004">
    <property type="protein sequence ID" value="KPA82665.1"/>
    <property type="molecule type" value="Genomic_DNA"/>
</dbReference>
<dbReference type="Gene3D" id="1.20.5.1500">
    <property type="match status" value="1"/>
</dbReference>
<dbReference type="RefSeq" id="XP_015661103.1">
    <property type="nucleotide sequence ID" value="XM_015799501.1"/>
</dbReference>
<feature type="compositionally biased region" description="Basic and acidic residues" evidence="3">
    <location>
        <begin position="109"/>
        <end position="120"/>
    </location>
</feature>
<comment type="similarity">
    <text evidence="1 2">Belongs to the nucleosome assembly protein (NAP) family.</text>
</comment>
<proteinExistence type="inferred from homology"/>
<dbReference type="GeneID" id="26902787"/>
<organism evidence="4 5">
    <name type="scientific">Leptomonas pyrrhocoris</name>
    <name type="common">Firebug parasite</name>
    <dbReference type="NCBI Taxonomy" id="157538"/>
    <lineage>
        <taxon>Eukaryota</taxon>
        <taxon>Discoba</taxon>
        <taxon>Euglenozoa</taxon>
        <taxon>Kinetoplastea</taxon>
        <taxon>Metakinetoplastina</taxon>
        <taxon>Trypanosomatida</taxon>
        <taxon>Trypanosomatidae</taxon>
        <taxon>Leishmaniinae</taxon>
        <taxon>Leptomonas</taxon>
    </lineage>
</organism>
<dbReference type="EMBL" id="LGTL01000004">
    <property type="protein sequence ID" value="KPA82664.1"/>
    <property type="molecule type" value="Genomic_DNA"/>
</dbReference>
<dbReference type="AlphaFoldDB" id="A0A0N0DX77"/>
<gene>
    <name evidence="4" type="ORF">ABB37_02496</name>
</gene>
<dbReference type="PANTHER" id="PTHR11875">
    <property type="entry name" value="TESTIS-SPECIFIC Y-ENCODED PROTEIN"/>
    <property type="match status" value="1"/>
</dbReference>
<evidence type="ECO:0000256" key="2">
    <source>
        <dbReference type="RuleBase" id="RU003876"/>
    </source>
</evidence>
<dbReference type="RefSeq" id="XP_015661104.1">
    <property type="nucleotide sequence ID" value="XM_015799502.1"/>
</dbReference>
<dbReference type="GO" id="GO:0006334">
    <property type="term" value="P:nucleosome assembly"/>
    <property type="evidence" value="ECO:0007669"/>
    <property type="project" value="InterPro"/>
</dbReference>
<dbReference type="InterPro" id="IPR002164">
    <property type="entry name" value="NAP_family"/>
</dbReference>
<dbReference type="RefSeq" id="XP_015661102.1">
    <property type="nucleotide sequence ID" value="XM_015799500.1"/>
</dbReference>
<dbReference type="Proteomes" id="UP000037923">
    <property type="component" value="Unassembled WGS sequence"/>
</dbReference>
<evidence type="ECO:0000313" key="5">
    <source>
        <dbReference type="Proteomes" id="UP000037923"/>
    </source>
</evidence>